<dbReference type="PANTHER" id="PTHR11003:SF249">
    <property type="entry name" value="TWO PORE POTASSIUM CHANNEL PROTEIN SUP-9"/>
    <property type="match status" value="1"/>
</dbReference>
<evidence type="ECO:0000259" key="10">
    <source>
        <dbReference type="Pfam" id="PF07885"/>
    </source>
</evidence>
<accession>A0A8T0E4F6</accession>
<dbReference type="SUPFAM" id="SSF81324">
    <property type="entry name" value="Voltage-gated potassium channels"/>
    <property type="match status" value="1"/>
</dbReference>
<dbReference type="GO" id="GO:0005886">
    <property type="term" value="C:plasma membrane"/>
    <property type="evidence" value="ECO:0007669"/>
    <property type="project" value="TreeGrafter"/>
</dbReference>
<reference evidence="11" key="1">
    <citation type="journal article" date="2020" name="bioRxiv">
        <title>Chromosome-level reference genome of the European wasp spider Argiope bruennichi: a resource for studies on range expansion and evolutionary adaptation.</title>
        <authorList>
            <person name="Sheffer M.M."/>
            <person name="Hoppe A."/>
            <person name="Krehenwinkel H."/>
            <person name="Uhl G."/>
            <person name="Kuss A.W."/>
            <person name="Jensen L."/>
            <person name="Jensen C."/>
            <person name="Gillespie R.G."/>
            <person name="Hoff K.J."/>
            <person name="Prost S."/>
        </authorList>
    </citation>
    <scope>NUCLEOTIDE SEQUENCE</scope>
</reference>
<feature type="transmembrane region" description="Helical" evidence="9">
    <location>
        <begin position="7"/>
        <end position="30"/>
    </location>
</feature>
<keyword evidence="5 8" id="KW-0406">Ion transport</keyword>
<evidence type="ECO:0000256" key="5">
    <source>
        <dbReference type="ARBA" id="ARBA00023065"/>
    </source>
</evidence>
<keyword evidence="7 8" id="KW-0407">Ion channel</keyword>
<keyword evidence="2 8" id="KW-0813">Transport</keyword>
<dbReference type="GO" id="GO:0015271">
    <property type="term" value="F:outward rectifier potassium channel activity"/>
    <property type="evidence" value="ECO:0007669"/>
    <property type="project" value="TreeGrafter"/>
</dbReference>
<dbReference type="PRINTS" id="PR01333">
    <property type="entry name" value="2POREKCHANEL"/>
</dbReference>
<keyword evidence="12" id="KW-1185">Reference proteome</keyword>
<evidence type="ECO:0000256" key="9">
    <source>
        <dbReference type="SAM" id="Phobius"/>
    </source>
</evidence>
<dbReference type="EMBL" id="JABXBU010002230">
    <property type="protein sequence ID" value="KAF8766729.1"/>
    <property type="molecule type" value="Genomic_DNA"/>
</dbReference>
<keyword evidence="4 9" id="KW-1133">Transmembrane helix</keyword>
<evidence type="ECO:0000256" key="1">
    <source>
        <dbReference type="ARBA" id="ARBA00004141"/>
    </source>
</evidence>
<comment type="caution">
    <text evidence="11">The sequence shown here is derived from an EMBL/GenBank/DDBJ whole genome shotgun (WGS) entry which is preliminary data.</text>
</comment>
<feature type="transmembrane region" description="Helical" evidence="9">
    <location>
        <begin position="166"/>
        <end position="188"/>
    </location>
</feature>
<feature type="transmembrane region" description="Helical" evidence="9">
    <location>
        <begin position="128"/>
        <end position="154"/>
    </location>
</feature>
<evidence type="ECO:0000313" key="12">
    <source>
        <dbReference type="Proteomes" id="UP000807504"/>
    </source>
</evidence>
<keyword evidence="3 8" id="KW-0812">Transmembrane</keyword>
<dbReference type="AlphaFoldDB" id="A0A8T0E4F6"/>
<comment type="similarity">
    <text evidence="8">Belongs to the two pore domain potassium channel (TC 1.A.1.8) family.</text>
</comment>
<feature type="domain" description="Potassium channel" evidence="10">
    <location>
        <begin position="71"/>
        <end position="108"/>
    </location>
</feature>
<evidence type="ECO:0000256" key="7">
    <source>
        <dbReference type="ARBA" id="ARBA00023303"/>
    </source>
</evidence>
<evidence type="ECO:0000256" key="3">
    <source>
        <dbReference type="ARBA" id="ARBA00022692"/>
    </source>
</evidence>
<feature type="domain" description="Potassium channel" evidence="10">
    <location>
        <begin position="143"/>
        <end position="223"/>
    </location>
</feature>
<proteinExistence type="inferred from homology"/>
<evidence type="ECO:0000256" key="4">
    <source>
        <dbReference type="ARBA" id="ARBA00022989"/>
    </source>
</evidence>
<evidence type="ECO:0000313" key="11">
    <source>
        <dbReference type="EMBL" id="KAF8766729.1"/>
    </source>
</evidence>
<evidence type="ECO:0000256" key="2">
    <source>
        <dbReference type="ARBA" id="ARBA00022448"/>
    </source>
</evidence>
<evidence type="ECO:0000256" key="6">
    <source>
        <dbReference type="ARBA" id="ARBA00023136"/>
    </source>
</evidence>
<dbReference type="InterPro" id="IPR003280">
    <property type="entry name" value="2pore_dom_K_chnl"/>
</dbReference>
<dbReference type="Pfam" id="PF07885">
    <property type="entry name" value="Ion_trans_2"/>
    <property type="match status" value="2"/>
</dbReference>
<dbReference type="Gene3D" id="1.10.287.70">
    <property type="match status" value="2"/>
</dbReference>
<dbReference type="GO" id="GO:0030322">
    <property type="term" value="P:stabilization of membrane potential"/>
    <property type="evidence" value="ECO:0007669"/>
    <property type="project" value="TreeGrafter"/>
</dbReference>
<protein>
    <submittedName>
        <fullName evidence="11">Potassium channel subfamily K member 6 like protein</fullName>
    </submittedName>
</protein>
<evidence type="ECO:0000256" key="8">
    <source>
        <dbReference type="RuleBase" id="RU003857"/>
    </source>
</evidence>
<dbReference type="PANTHER" id="PTHR11003">
    <property type="entry name" value="POTASSIUM CHANNEL, SUBFAMILY K"/>
    <property type="match status" value="1"/>
</dbReference>
<gene>
    <name evidence="11" type="ORF">HNY73_019763</name>
</gene>
<keyword evidence="6 9" id="KW-0472">Membrane</keyword>
<sequence length="276" mass="31138">MGHKKGISRFFATIMYLGYLALGAYIFYMIEAPNEAKERQKIQKVKSNMLEMYPNMPEGARVHLVFPSARYGHLSPATEIGKVVCMIYTAIGIPITLLILALHVDMLTSISNAYKANLFRRLGFQHPFFVRTLHFFSVMVFIVVGTFFLPAWVFYSLEAGWSYLDAIYFCFISLTTVGLGDFVPGLAVQHPHVELYRFLATLYLIMGVTVVMFMMGLATDYYQNCNKGYHVIPVKIIPEKAPILPKDPPAYGDPPPPSYGAIIIPETIDETRLLLS</sequence>
<name>A0A8T0E4F6_ARGBR</name>
<comment type="subcellular location">
    <subcellularLocation>
        <location evidence="1">Membrane</location>
        <topology evidence="1">Multi-pass membrane protein</topology>
    </subcellularLocation>
</comment>
<feature type="transmembrane region" description="Helical" evidence="9">
    <location>
        <begin position="195"/>
        <end position="217"/>
    </location>
</feature>
<reference evidence="11" key="2">
    <citation type="submission" date="2020-06" db="EMBL/GenBank/DDBJ databases">
        <authorList>
            <person name="Sheffer M."/>
        </authorList>
    </citation>
    <scope>NUCLEOTIDE SEQUENCE</scope>
</reference>
<organism evidence="11 12">
    <name type="scientific">Argiope bruennichi</name>
    <name type="common">Wasp spider</name>
    <name type="synonym">Aranea bruennichi</name>
    <dbReference type="NCBI Taxonomy" id="94029"/>
    <lineage>
        <taxon>Eukaryota</taxon>
        <taxon>Metazoa</taxon>
        <taxon>Ecdysozoa</taxon>
        <taxon>Arthropoda</taxon>
        <taxon>Chelicerata</taxon>
        <taxon>Arachnida</taxon>
        <taxon>Araneae</taxon>
        <taxon>Araneomorphae</taxon>
        <taxon>Entelegynae</taxon>
        <taxon>Araneoidea</taxon>
        <taxon>Araneidae</taxon>
        <taxon>Argiope</taxon>
    </lineage>
</organism>
<feature type="transmembrane region" description="Helical" evidence="9">
    <location>
        <begin position="86"/>
        <end position="107"/>
    </location>
</feature>
<dbReference type="GO" id="GO:0022841">
    <property type="term" value="F:potassium ion leak channel activity"/>
    <property type="evidence" value="ECO:0007669"/>
    <property type="project" value="TreeGrafter"/>
</dbReference>
<dbReference type="Proteomes" id="UP000807504">
    <property type="component" value="Unassembled WGS sequence"/>
</dbReference>
<dbReference type="InterPro" id="IPR013099">
    <property type="entry name" value="K_chnl_dom"/>
</dbReference>